<dbReference type="Proteomes" id="UP000077266">
    <property type="component" value="Unassembled WGS sequence"/>
</dbReference>
<protein>
    <submittedName>
        <fullName evidence="11">Uncharacterized protein</fullName>
    </submittedName>
</protein>
<dbReference type="InParanoid" id="A0A165D3T9"/>
<dbReference type="GO" id="GO:0015031">
    <property type="term" value="P:protein transport"/>
    <property type="evidence" value="ECO:0007669"/>
    <property type="project" value="UniProtKB-KW"/>
</dbReference>
<dbReference type="FunCoup" id="A0A165D3T9">
    <property type="interactions" value="150"/>
</dbReference>
<evidence type="ECO:0000259" key="9">
    <source>
        <dbReference type="Pfam" id="PF24597"/>
    </source>
</evidence>
<evidence type="ECO:0000256" key="6">
    <source>
        <dbReference type="ARBA" id="ARBA00046326"/>
    </source>
</evidence>
<dbReference type="PANTHER" id="PTHR14042:SF24">
    <property type="entry name" value="PROTEIN DOPEY-1 HOMOLOG"/>
    <property type="match status" value="1"/>
</dbReference>
<dbReference type="InterPro" id="IPR056458">
    <property type="entry name" value="TPR_DOP1_M"/>
</dbReference>
<accession>A0A165D3T9</accession>
<feature type="compositionally biased region" description="Low complexity" evidence="7">
    <location>
        <begin position="1394"/>
        <end position="1405"/>
    </location>
</feature>
<dbReference type="GO" id="GO:0005802">
    <property type="term" value="C:trans-Golgi network"/>
    <property type="evidence" value="ECO:0007669"/>
    <property type="project" value="TreeGrafter"/>
</dbReference>
<dbReference type="GO" id="GO:0005768">
    <property type="term" value="C:endosome"/>
    <property type="evidence" value="ECO:0007669"/>
    <property type="project" value="TreeGrafter"/>
</dbReference>
<dbReference type="PANTHER" id="PTHR14042">
    <property type="entry name" value="DOPEY-RELATED"/>
    <property type="match status" value="1"/>
</dbReference>
<comment type="similarity">
    <text evidence="6">Belongs to the DOP1 family.</text>
</comment>
<dbReference type="Pfam" id="PF04118">
    <property type="entry name" value="Dopey_N"/>
    <property type="match status" value="1"/>
</dbReference>
<proteinExistence type="inferred from homology"/>
<evidence type="ECO:0000256" key="7">
    <source>
        <dbReference type="SAM" id="MobiDB-lite"/>
    </source>
</evidence>
<feature type="domain" description="DOP1-like C-terminal" evidence="10">
    <location>
        <begin position="1274"/>
        <end position="1773"/>
    </location>
</feature>
<dbReference type="InterPro" id="IPR007249">
    <property type="entry name" value="DOP1_N"/>
</dbReference>
<feature type="region of interest" description="Disordered" evidence="7">
    <location>
        <begin position="1367"/>
        <end position="1405"/>
    </location>
</feature>
<dbReference type="InterPro" id="IPR016024">
    <property type="entry name" value="ARM-type_fold"/>
</dbReference>
<dbReference type="STRING" id="1314781.A0A165D3T9"/>
<dbReference type="OrthoDB" id="297643at2759"/>
<dbReference type="GO" id="GO:0005829">
    <property type="term" value="C:cytosol"/>
    <property type="evidence" value="ECO:0007669"/>
    <property type="project" value="GOC"/>
</dbReference>
<organism evidence="11 12">
    <name type="scientific">Exidia glandulosa HHB12029</name>
    <dbReference type="NCBI Taxonomy" id="1314781"/>
    <lineage>
        <taxon>Eukaryota</taxon>
        <taxon>Fungi</taxon>
        <taxon>Dikarya</taxon>
        <taxon>Basidiomycota</taxon>
        <taxon>Agaricomycotina</taxon>
        <taxon>Agaricomycetes</taxon>
        <taxon>Auriculariales</taxon>
        <taxon>Exidiaceae</taxon>
        <taxon>Exidia</taxon>
    </lineage>
</organism>
<reference evidence="11 12" key="1">
    <citation type="journal article" date="2016" name="Mol. Biol. Evol.">
        <title>Comparative Genomics of Early-Diverging Mushroom-Forming Fungi Provides Insights into the Origins of Lignocellulose Decay Capabilities.</title>
        <authorList>
            <person name="Nagy L.G."/>
            <person name="Riley R."/>
            <person name="Tritt A."/>
            <person name="Adam C."/>
            <person name="Daum C."/>
            <person name="Floudas D."/>
            <person name="Sun H."/>
            <person name="Yadav J.S."/>
            <person name="Pangilinan J."/>
            <person name="Larsson K.H."/>
            <person name="Matsuura K."/>
            <person name="Barry K."/>
            <person name="Labutti K."/>
            <person name="Kuo R."/>
            <person name="Ohm R.A."/>
            <person name="Bhattacharya S.S."/>
            <person name="Shirouzu T."/>
            <person name="Yoshinaga Y."/>
            <person name="Martin F.M."/>
            <person name="Grigoriev I.V."/>
            <person name="Hibbett D.S."/>
        </authorList>
    </citation>
    <scope>NUCLEOTIDE SEQUENCE [LARGE SCALE GENOMIC DNA]</scope>
    <source>
        <strain evidence="11 12">HHB12029</strain>
    </source>
</reference>
<dbReference type="InterPro" id="IPR056457">
    <property type="entry name" value="DOP1_C"/>
</dbReference>
<keyword evidence="4" id="KW-0333">Golgi apparatus</keyword>
<keyword evidence="5" id="KW-0472">Membrane</keyword>
<keyword evidence="2" id="KW-0813">Transport</keyword>
<evidence type="ECO:0000313" key="11">
    <source>
        <dbReference type="EMBL" id="KZV83720.1"/>
    </source>
</evidence>
<dbReference type="InterPro" id="IPR040314">
    <property type="entry name" value="DOP1"/>
</dbReference>
<feature type="domain" description="DOP1-like middle TPR" evidence="9">
    <location>
        <begin position="335"/>
        <end position="516"/>
    </location>
</feature>
<dbReference type="Pfam" id="PF24597">
    <property type="entry name" value="TPR_DOP1_M"/>
    <property type="match status" value="1"/>
</dbReference>
<evidence type="ECO:0000256" key="2">
    <source>
        <dbReference type="ARBA" id="ARBA00022448"/>
    </source>
</evidence>
<keyword evidence="3" id="KW-0653">Protein transport</keyword>
<dbReference type="GO" id="GO:0006895">
    <property type="term" value="P:Golgi to endosome transport"/>
    <property type="evidence" value="ECO:0007669"/>
    <property type="project" value="InterPro"/>
</dbReference>
<evidence type="ECO:0000256" key="1">
    <source>
        <dbReference type="ARBA" id="ARBA00004395"/>
    </source>
</evidence>
<dbReference type="Pfam" id="PF24598">
    <property type="entry name" value="DOP1_C"/>
    <property type="match status" value="1"/>
</dbReference>
<dbReference type="GO" id="GO:0000139">
    <property type="term" value="C:Golgi membrane"/>
    <property type="evidence" value="ECO:0007669"/>
    <property type="project" value="UniProtKB-SubCell"/>
</dbReference>
<dbReference type="EMBL" id="KV426257">
    <property type="protein sequence ID" value="KZV83720.1"/>
    <property type="molecule type" value="Genomic_DNA"/>
</dbReference>
<sequence length="1798" mass="200024">MSTLSASDGATSNRRVSVSVRARGAERSAAANVLASDSKYRKYAQQVDKCLATLETVSEWADFTAFLTKLLKTFQANTQFKEVPRKLIVAKRLAQCLNPALPAGVHQRALDVYSYILAVQGTEGLQRDLQLWSTGLLPFFEYAATSVRPMLLNIYETYYLPLKAGLRPIMKAFILALMPGLEEETGEFFDKVLSILDRVANAVSPVFFLQNVWLVMLTTPAARGSAVNYLSRRFPKLDDVEDIASAVGRDVGLMIRAFSACLEDENLLVRRGALDLLVQNLKLSGNALKRVQDDDRAILMRAATNVVLRRDLSLNRRLYAWLLGPDESLEGQNKYLKDNGLALLCSTMRDELSAARPDAFDSRPFKIFISLLDKWEIGQPLADEIILDALKSLRRCSSAVHMNDAENEDVAMTCSTVTEAVEPLVMWKQLFGWVHSEVLGDPKLAEAIPMARFVVASIRTQEEEVDSFHLPLIFSALLELLTTLVASASPRASSETTRGVIQLLLDIFPRIPASAWALSPTKYLKDRHLDSEGGPYLRACKLYGVSTPHQGVQPRPAEEATLVTAFEDLTKLSALFAQSITKGGAEGGASARECLMQTMTLLLKLVRRLEKQTQNQTFDIAWKPKEWFPVILACLDKRTSFTLIDRVVTLAVALAPSNVVKPRLTVDERSFVSKMVTLLFEYLAPEFGPYHVRSVHLIWALEESTTKRHVEATIAQLLTTPEPRLAQRFYDAFGVMWRLTDDHYTPGFRLKIPMLLVLDTLNSDDPGLRRTGETWMRCCLRSYIRVLDPILFDVLDPSIRRSPTTTSLLGRDIPGFVYDIPFDQRRLNYLLETLLSLVRFGGQSFGKVARTSLLKRSLHQELVARAHNAGSADLTYLDALVSVLLRFLASEPKQSLAISMGHPNVLLQATVLELVEAIVSRGEVDKRALELIEDALVEKLFIVVEMGQLELQNKLLHTLHTVIFADTATEDRSLRAIHDGDDVGAVDENMPALARVLPPLLVQTLLDALSRPSNRPVLQHWLDFVSMTTPHVQQPPAQLAVPLVECLCRQMRASLGDVERIAATRQARAGDLRSHTTDAEFIMVLNALERLLLISLAKFTDASFAEEDSSAPEKAPVMESSGILGYVSNVFGSEAALTSNEDMIPNKLSAFWFIREAVGVLYSTWQTTSAHEGHAENADDSLSLICSRALARSKRVLERLFRAQSLEVLEAAIEYWSRRSNDTTLYAIVDFLTPSAQNVVHMTCESIACRVGPPEKNKKAPLNTNLSDKTLFVFLEEYLRRLEGPIALQVWARCLSLAKDVTGSATMYKQQLFPVLRCITVLAEKLATTTALEDRRVRKDLQDIYVKLVDLCVVQSGRSTDQRPWISRATKESLNSSGRNSPALRDGLLDEKNSSSTQLNESSSSAALDSSETINSFLSTDVLPLLRRILLDSDKILSLCTNIVYYIVNPAMKSSKSRTLDVDDNVLDMLCEMSKIPAAAKAWRTPVADAFSDSRFFNTPPQLAQRWRPLVRALMASDKAAFAELVGKITSTPSANIFTNREYEMSLRAQNFRRLSYVLFAGDKNTFLAQLPTVEEKVVDIVKNVSAPIVLREVYLCMRVLLCRLSAHSLTSSWPVLVTEMLRVFEQAMNDPPADGAEDLQMILSVCKFVDLLLVLQTVEFQVHEWMFVTDTVDAVYRPDDWFPESLLDQLAEIIGDLPMPSNSTGDAGTPVPPSFVDVDPSSLGGIPADADIPLTRNMRRPLLLDVRSITSIRELGPFFASVSIQAFEGVYASIGGSNVDRDALERGLLAEIFDSSS</sequence>
<evidence type="ECO:0000256" key="3">
    <source>
        <dbReference type="ARBA" id="ARBA00022927"/>
    </source>
</evidence>
<evidence type="ECO:0000256" key="4">
    <source>
        <dbReference type="ARBA" id="ARBA00023034"/>
    </source>
</evidence>
<evidence type="ECO:0000256" key="5">
    <source>
        <dbReference type="ARBA" id="ARBA00023136"/>
    </source>
</evidence>
<evidence type="ECO:0000259" key="10">
    <source>
        <dbReference type="Pfam" id="PF24598"/>
    </source>
</evidence>
<gene>
    <name evidence="11" type="ORF">EXIGLDRAFT_655784</name>
</gene>
<dbReference type="SUPFAM" id="SSF48371">
    <property type="entry name" value="ARM repeat"/>
    <property type="match status" value="1"/>
</dbReference>
<feature type="domain" description="DOP1 N-terminal" evidence="8">
    <location>
        <begin position="37"/>
        <end position="326"/>
    </location>
</feature>
<keyword evidence="12" id="KW-1185">Reference proteome</keyword>
<comment type="subcellular location">
    <subcellularLocation>
        <location evidence="1">Golgi apparatus membrane</location>
        <topology evidence="1">Peripheral membrane protein</topology>
    </subcellularLocation>
</comment>
<evidence type="ECO:0000259" key="8">
    <source>
        <dbReference type="Pfam" id="PF04118"/>
    </source>
</evidence>
<evidence type="ECO:0000313" key="12">
    <source>
        <dbReference type="Proteomes" id="UP000077266"/>
    </source>
</evidence>
<name>A0A165D3T9_EXIGL</name>